<organism evidence="1 2">
    <name type="scientific">Photinus pyralis</name>
    <name type="common">Common eastern firefly</name>
    <name type="synonym">Lampyris pyralis</name>
    <dbReference type="NCBI Taxonomy" id="7054"/>
    <lineage>
        <taxon>Eukaryota</taxon>
        <taxon>Metazoa</taxon>
        <taxon>Ecdysozoa</taxon>
        <taxon>Arthropoda</taxon>
        <taxon>Hexapoda</taxon>
        <taxon>Insecta</taxon>
        <taxon>Pterygota</taxon>
        <taxon>Neoptera</taxon>
        <taxon>Endopterygota</taxon>
        <taxon>Coleoptera</taxon>
        <taxon>Polyphaga</taxon>
        <taxon>Elateriformia</taxon>
        <taxon>Elateroidea</taxon>
        <taxon>Lampyridae</taxon>
        <taxon>Lampyrinae</taxon>
        <taxon>Photinus</taxon>
    </lineage>
</organism>
<evidence type="ECO:0000313" key="2">
    <source>
        <dbReference type="Proteomes" id="UP000327044"/>
    </source>
</evidence>
<gene>
    <name evidence="1" type="ORF">PPYR_00521</name>
</gene>
<accession>A0A5N4B1R5</accession>
<protein>
    <submittedName>
        <fullName evidence="1">Uncharacterized protein</fullName>
    </submittedName>
</protein>
<name>A0A5N4B1R5_PHOPY</name>
<comment type="caution">
    <text evidence="1">The sequence shown here is derived from an EMBL/GenBank/DDBJ whole genome shotgun (WGS) entry which is preliminary data.</text>
</comment>
<reference evidence="1 2" key="1">
    <citation type="journal article" date="2018" name="Elife">
        <title>Firefly genomes illuminate parallel origins of bioluminescence in beetles.</title>
        <authorList>
            <person name="Fallon T.R."/>
            <person name="Lower S.E."/>
            <person name="Chang C.H."/>
            <person name="Bessho-Uehara M."/>
            <person name="Martin G.J."/>
            <person name="Bewick A.J."/>
            <person name="Behringer M."/>
            <person name="Debat H.J."/>
            <person name="Wong I."/>
            <person name="Day J.C."/>
            <person name="Suvorov A."/>
            <person name="Silva C.J."/>
            <person name="Stanger-Hall K.F."/>
            <person name="Hall D.W."/>
            <person name="Schmitz R.J."/>
            <person name="Nelson D.R."/>
            <person name="Lewis S.M."/>
            <person name="Shigenobu S."/>
            <person name="Bybee S.M."/>
            <person name="Larracuente A.M."/>
            <person name="Oba Y."/>
            <person name="Weng J.K."/>
        </authorList>
    </citation>
    <scope>NUCLEOTIDE SEQUENCE [LARGE SCALE GENOMIC DNA]</scope>
    <source>
        <strain evidence="1">1611_PpyrPB1</strain>
        <tissue evidence="1">Whole body</tissue>
    </source>
</reference>
<evidence type="ECO:0000313" key="1">
    <source>
        <dbReference type="EMBL" id="KAB0803551.1"/>
    </source>
</evidence>
<dbReference type="InParanoid" id="A0A5N4B1R5"/>
<dbReference type="AlphaFoldDB" id="A0A5N4B1R5"/>
<keyword evidence="2" id="KW-1185">Reference proteome</keyword>
<dbReference type="Proteomes" id="UP000327044">
    <property type="component" value="Unassembled WGS sequence"/>
</dbReference>
<proteinExistence type="predicted"/>
<dbReference type="EMBL" id="VVIM01000001">
    <property type="protein sequence ID" value="KAB0803551.1"/>
    <property type="molecule type" value="Genomic_DNA"/>
</dbReference>
<sequence>MPLTYKQKTDRERKTPEQISQAVQLVLQNNISASEELPDSDLSEYDPENDRVSEDFDHSASCSRVGDYVVVKFTTKRTCLHYVGNIQNVNEQGFYVINFLRRKTNSNTFYYPEETDISEVDFSDIVLRLSPPNNIAGTNRTQKFFNFDIDLSSFKNLK</sequence>